<reference evidence="3" key="1">
    <citation type="journal article" date="2020" name="Stud. Mycol.">
        <title>101 Dothideomycetes genomes: a test case for predicting lifestyles and emergence of pathogens.</title>
        <authorList>
            <person name="Haridas S."/>
            <person name="Albert R."/>
            <person name="Binder M."/>
            <person name="Bloem J."/>
            <person name="Labutti K."/>
            <person name="Salamov A."/>
            <person name="Andreopoulos B."/>
            <person name="Baker S."/>
            <person name="Barry K."/>
            <person name="Bills G."/>
            <person name="Bluhm B."/>
            <person name="Cannon C."/>
            <person name="Castanera R."/>
            <person name="Culley D."/>
            <person name="Daum C."/>
            <person name="Ezra D."/>
            <person name="Gonzalez J."/>
            <person name="Henrissat B."/>
            <person name="Kuo A."/>
            <person name="Liang C."/>
            <person name="Lipzen A."/>
            <person name="Lutzoni F."/>
            <person name="Magnuson J."/>
            <person name="Mondo S."/>
            <person name="Nolan M."/>
            <person name="Ohm R."/>
            <person name="Pangilinan J."/>
            <person name="Park H.-J."/>
            <person name="Ramirez L."/>
            <person name="Alfaro M."/>
            <person name="Sun H."/>
            <person name="Tritt A."/>
            <person name="Yoshinaga Y."/>
            <person name="Zwiers L.-H."/>
            <person name="Turgeon B."/>
            <person name="Goodwin S."/>
            <person name="Spatafora J."/>
            <person name="Crous P."/>
            <person name="Grigoriev I."/>
        </authorList>
    </citation>
    <scope>NUCLEOTIDE SEQUENCE</scope>
    <source>
        <strain evidence="3">CBS 122367</strain>
    </source>
</reference>
<protein>
    <recommendedName>
        <fullName evidence="5">Secreted protein</fullName>
    </recommendedName>
</protein>
<evidence type="ECO:0008006" key="5">
    <source>
        <dbReference type="Google" id="ProtNLM"/>
    </source>
</evidence>
<gene>
    <name evidence="3" type="ORF">K458DRAFT_422036</name>
</gene>
<proteinExistence type="predicted"/>
<keyword evidence="1" id="KW-0472">Membrane</keyword>
<dbReference type="AlphaFoldDB" id="A0A6G1INJ2"/>
<keyword evidence="1" id="KW-1133">Transmembrane helix</keyword>
<feature type="signal peptide" evidence="2">
    <location>
        <begin position="1"/>
        <end position="20"/>
    </location>
</feature>
<dbReference type="Proteomes" id="UP000799291">
    <property type="component" value="Unassembled WGS sequence"/>
</dbReference>
<name>A0A6G1INJ2_9PLEO</name>
<evidence type="ECO:0000256" key="1">
    <source>
        <dbReference type="SAM" id="Phobius"/>
    </source>
</evidence>
<evidence type="ECO:0000256" key="2">
    <source>
        <dbReference type="SAM" id="SignalP"/>
    </source>
</evidence>
<feature type="transmembrane region" description="Helical" evidence="1">
    <location>
        <begin position="30"/>
        <end position="51"/>
    </location>
</feature>
<keyword evidence="4" id="KW-1185">Reference proteome</keyword>
<organism evidence="3 4">
    <name type="scientific">Lentithecium fluviatile CBS 122367</name>
    <dbReference type="NCBI Taxonomy" id="1168545"/>
    <lineage>
        <taxon>Eukaryota</taxon>
        <taxon>Fungi</taxon>
        <taxon>Dikarya</taxon>
        <taxon>Ascomycota</taxon>
        <taxon>Pezizomycotina</taxon>
        <taxon>Dothideomycetes</taxon>
        <taxon>Pleosporomycetidae</taxon>
        <taxon>Pleosporales</taxon>
        <taxon>Massarineae</taxon>
        <taxon>Lentitheciaceae</taxon>
        <taxon>Lentithecium</taxon>
    </lineage>
</organism>
<evidence type="ECO:0000313" key="3">
    <source>
        <dbReference type="EMBL" id="KAF2679715.1"/>
    </source>
</evidence>
<accession>A0A6G1INJ2</accession>
<feature type="chain" id="PRO_5026028595" description="Secreted protein" evidence="2">
    <location>
        <begin position="21"/>
        <end position="83"/>
    </location>
</feature>
<keyword evidence="2" id="KW-0732">Signal</keyword>
<sequence>MGKWALLMLMLMLMARVCEDGWVDGWTGGVYQVLMVLCCAYAYVVGMECCGTPRLTSKLLRNGKVDDPRLRVVPGDAMVGIWR</sequence>
<keyword evidence="1" id="KW-0812">Transmembrane</keyword>
<dbReference type="EMBL" id="MU005601">
    <property type="protein sequence ID" value="KAF2679715.1"/>
    <property type="molecule type" value="Genomic_DNA"/>
</dbReference>
<evidence type="ECO:0000313" key="4">
    <source>
        <dbReference type="Proteomes" id="UP000799291"/>
    </source>
</evidence>